<dbReference type="EMBL" id="PXXK01000380">
    <property type="protein sequence ID" value="RFN45029.1"/>
    <property type="molecule type" value="Genomic_DNA"/>
</dbReference>
<dbReference type="InterPro" id="IPR050815">
    <property type="entry name" value="TF_fung"/>
</dbReference>
<evidence type="ECO:0000256" key="6">
    <source>
        <dbReference type="SAM" id="MobiDB-lite"/>
    </source>
</evidence>
<dbReference type="GO" id="GO:0008270">
    <property type="term" value="F:zinc ion binding"/>
    <property type="evidence" value="ECO:0007669"/>
    <property type="project" value="InterPro"/>
</dbReference>
<protein>
    <recommendedName>
        <fullName evidence="7">Xylanolytic transcriptional activator regulatory domain-containing protein</fullName>
    </recommendedName>
</protein>
<keyword evidence="2" id="KW-0479">Metal-binding</keyword>
<evidence type="ECO:0000256" key="5">
    <source>
        <dbReference type="ARBA" id="ARBA00023242"/>
    </source>
</evidence>
<dbReference type="PANTHER" id="PTHR47338">
    <property type="entry name" value="ZN(II)2CYS6 TRANSCRIPTION FACTOR (EUROFUNG)-RELATED"/>
    <property type="match status" value="1"/>
</dbReference>
<feature type="compositionally biased region" description="Low complexity" evidence="6">
    <location>
        <begin position="35"/>
        <end position="44"/>
    </location>
</feature>
<dbReference type="Proteomes" id="UP000265631">
    <property type="component" value="Unassembled WGS sequence"/>
</dbReference>
<keyword evidence="5" id="KW-0539">Nucleus</keyword>
<dbReference type="CDD" id="cd12148">
    <property type="entry name" value="fungal_TF_MHR"/>
    <property type="match status" value="1"/>
</dbReference>
<gene>
    <name evidence="8" type="ORF">FIE12Z_10719</name>
</gene>
<dbReference type="InterPro" id="IPR007219">
    <property type="entry name" value="XnlR_reg_dom"/>
</dbReference>
<evidence type="ECO:0000256" key="1">
    <source>
        <dbReference type="ARBA" id="ARBA00004123"/>
    </source>
</evidence>
<dbReference type="AlphaFoldDB" id="A0A395MD38"/>
<evidence type="ECO:0000313" key="9">
    <source>
        <dbReference type="Proteomes" id="UP000265631"/>
    </source>
</evidence>
<dbReference type="Pfam" id="PF04082">
    <property type="entry name" value="Fungal_trans"/>
    <property type="match status" value="1"/>
</dbReference>
<sequence>MELNGTMPVGLKLAFKNGVHKGILISTSVSPPCSIPTSTPPSHHSCPHPSPATSHLHIGNNQNETGDWGSGRVSRSILGLQSQYTTVLAPMFYSASPYFKARFPLSISVFIYVHSTGHFDAVPKKRGPKTDVLEALLKRVDGLEAKLREKGEDDVSLATSNLPGVGDAETSESGSQTTETGKAVAKRAAIDLRTSPVNRNSLSPVARDPSPPPSQTEGLLDTYFARFHGKPYYIVDESSVRQRHQLNQLPRFLSFAISAVAARHTADASGYQAAANLSEDLAARARREINTDEPSIDGLQALLLLVSAFTATGKGKKAYMLMTTAIGMAMALEIHKETDVQARMTPIEREMRRRLFWTCYLLDRFQATGSKRPSLIGDNTILLRLPSWSPNSVSLPVEGEFFQTGSNLQYFQGSEKKPQGSMGMLIDITRVLGNTNRYLAAGGVKADSHFPWHTLSTISKIRQDLDVWASGTEDVFSNLGTLFRQADSTILLLSKLVYHLIHCLLYRPFLPIDLAELAETGQHQSWQIEATNMCFLHANAIMELVQLGKQSGIVDWPSFVGYCICTAGTVHVHGAHYSQQGSQGEVNVFGSAAEFLSSEMQFLNELRYAWATVQHQRETLQDISHAHGELVKALARSSMRYTPGFHSEDFFDRYSNIGGPGGPSFSFDAANLRLSDVMIDIGIGPAAEGTVRSADGPQRPNLKRKNTAPPGPINRRRPDVKVISGLALSATGLPTPGTARRSFSYTSGGMPHSSPGLLATPTSLPGHHENHDMYTMHEHMSDASSNNAAVAAAAAAGFTMSPTSHAVSSHNMHPMGGSPFSPPYSYGSGSSITNSGPGMINEANGGYDAMFGTVPTNAFGSPAAWQTDDSHNKMHLTQTRAAAGSPGARSNNGSTGTGQGEEKDPFLALLEQLAENENRAQNGHAGDIDFFLGNSGSNA</sequence>
<dbReference type="GO" id="GO:0006351">
    <property type="term" value="P:DNA-templated transcription"/>
    <property type="evidence" value="ECO:0007669"/>
    <property type="project" value="InterPro"/>
</dbReference>
<dbReference type="GO" id="GO:0003677">
    <property type="term" value="F:DNA binding"/>
    <property type="evidence" value="ECO:0007669"/>
    <property type="project" value="InterPro"/>
</dbReference>
<proteinExistence type="predicted"/>
<evidence type="ECO:0000256" key="4">
    <source>
        <dbReference type="ARBA" id="ARBA00023163"/>
    </source>
</evidence>
<dbReference type="GO" id="GO:0005634">
    <property type="term" value="C:nucleus"/>
    <property type="evidence" value="ECO:0007669"/>
    <property type="project" value="UniProtKB-SubCell"/>
</dbReference>
<dbReference type="SMART" id="SM00906">
    <property type="entry name" value="Fungal_trans"/>
    <property type="match status" value="1"/>
</dbReference>
<organism evidence="8 9">
    <name type="scientific">Fusarium flagelliforme</name>
    <dbReference type="NCBI Taxonomy" id="2675880"/>
    <lineage>
        <taxon>Eukaryota</taxon>
        <taxon>Fungi</taxon>
        <taxon>Dikarya</taxon>
        <taxon>Ascomycota</taxon>
        <taxon>Pezizomycotina</taxon>
        <taxon>Sordariomycetes</taxon>
        <taxon>Hypocreomycetidae</taxon>
        <taxon>Hypocreales</taxon>
        <taxon>Nectriaceae</taxon>
        <taxon>Fusarium</taxon>
        <taxon>Fusarium incarnatum-equiseti species complex</taxon>
    </lineage>
</organism>
<evidence type="ECO:0000256" key="3">
    <source>
        <dbReference type="ARBA" id="ARBA00023015"/>
    </source>
</evidence>
<reference evidence="8 9" key="1">
    <citation type="journal article" date="2018" name="PLoS Pathog.">
        <title>Evolution of structural diversity of trichothecenes, a family of toxins produced by plant pathogenic and entomopathogenic fungi.</title>
        <authorList>
            <person name="Proctor R.H."/>
            <person name="McCormick S.P."/>
            <person name="Kim H.S."/>
            <person name="Cardoza R.E."/>
            <person name="Stanley A.M."/>
            <person name="Lindo L."/>
            <person name="Kelly A."/>
            <person name="Brown D.W."/>
            <person name="Lee T."/>
            <person name="Vaughan M.M."/>
            <person name="Alexander N.J."/>
            <person name="Busman M."/>
            <person name="Gutierrez S."/>
        </authorList>
    </citation>
    <scope>NUCLEOTIDE SEQUENCE [LARGE SCALE GENOMIC DNA]</scope>
    <source>
        <strain evidence="8 9">NRRL 13405</strain>
    </source>
</reference>
<feature type="region of interest" description="Disordered" evidence="6">
    <location>
        <begin position="149"/>
        <end position="184"/>
    </location>
</feature>
<feature type="region of interest" description="Disordered" evidence="6">
    <location>
        <begin position="35"/>
        <end position="61"/>
    </location>
</feature>
<keyword evidence="3" id="KW-0805">Transcription regulation</keyword>
<evidence type="ECO:0000256" key="2">
    <source>
        <dbReference type="ARBA" id="ARBA00022723"/>
    </source>
</evidence>
<keyword evidence="9" id="KW-1185">Reference proteome</keyword>
<accession>A0A395MD38</accession>
<feature type="region of interest" description="Disordered" evidence="6">
    <location>
        <begin position="196"/>
        <end position="218"/>
    </location>
</feature>
<dbReference type="PANTHER" id="PTHR47338:SF4">
    <property type="entry name" value="ZN(II)2CYS6 TRANSCRIPTION FACTOR (EUROFUNG)"/>
    <property type="match status" value="1"/>
</dbReference>
<dbReference type="STRING" id="2594813.A0A395MD38"/>
<dbReference type="GO" id="GO:0000981">
    <property type="term" value="F:DNA-binding transcription factor activity, RNA polymerase II-specific"/>
    <property type="evidence" value="ECO:0007669"/>
    <property type="project" value="InterPro"/>
</dbReference>
<feature type="region of interest" description="Disordered" evidence="6">
    <location>
        <begin position="687"/>
        <end position="717"/>
    </location>
</feature>
<feature type="compositionally biased region" description="Low complexity" evidence="6">
    <location>
        <begin position="171"/>
        <end position="181"/>
    </location>
</feature>
<feature type="domain" description="Xylanolytic transcriptional activator regulatory" evidence="7">
    <location>
        <begin position="318"/>
        <end position="392"/>
    </location>
</feature>
<keyword evidence="4" id="KW-0804">Transcription</keyword>
<evidence type="ECO:0000259" key="7">
    <source>
        <dbReference type="SMART" id="SM00906"/>
    </source>
</evidence>
<evidence type="ECO:0000313" key="8">
    <source>
        <dbReference type="EMBL" id="RFN45029.1"/>
    </source>
</evidence>
<comment type="caution">
    <text evidence="8">The sequence shown here is derived from an EMBL/GenBank/DDBJ whole genome shotgun (WGS) entry which is preliminary data.</text>
</comment>
<name>A0A395MD38_9HYPO</name>
<feature type="region of interest" description="Disordered" evidence="6">
    <location>
        <begin position="880"/>
        <end position="907"/>
    </location>
</feature>
<comment type="subcellular location">
    <subcellularLocation>
        <location evidence="1">Nucleus</location>
    </subcellularLocation>
</comment>